<dbReference type="InterPro" id="IPR000014">
    <property type="entry name" value="PAS"/>
</dbReference>
<dbReference type="AlphaFoldDB" id="A0A126X3L3"/>
<dbReference type="GO" id="GO:0009881">
    <property type="term" value="F:photoreceptor activity"/>
    <property type="evidence" value="ECO:0007669"/>
    <property type="project" value="UniProtKB-KW"/>
</dbReference>
<dbReference type="CDD" id="cd00130">
    <property type="entry name" value="PAS"/>
    <property type="match status" value="2"/>
</dbReference>
<dbReference type="PROSITE" id="PS50112">
    <property type="entry name" value="PAS"/>
    <property type="match status" value="2"/>
</dbReference>
<keyword evidence="3" id="KW-0285">Flavoprotein</keyword>
<dbReference type="PROSITE" id="PS50113">
    <property type="entry name" value="PAC"/>
    <property type="match status" value="1"/>
</dbReference>
<dbReference type="SUPFAM" id="SSF55785">
    <property type="entry name" value="PYP-like sensor domain (PAS domain)"/>
    <property type="match status" value="2"/>
</dbReference>
<dbReference type="InterPro" id="IPR001610">
    <property type="entry name" value="PAC"/>
</dbReference>
<dbReference type="EMBL" id="KU701725">
    <property type="protein sequence ID" value="AML79281.1"/>
    <property type="molecule type" value="mRNA"/>
</dbReference>
<keyword evidence="1" id="KW-0600">Photoreceptor protein</keyword>
<organism evidence="9">
    <name type="scientific">Heliconia sp. BC-2016</name>
    <dbReference type="NCBI Taxonomy" id="1799582"/>
    <lineage>
        <taxon>Eukaryota</taxon>
        <taxon>Viridiplantae</taxon>
        <taxon>Streptophyta</taxon>
        <taxon>Embryophyta</taxon>
        <taxon>Tracheophyta</taxon>
        <taxon>Spermatophyta</taxon>
        <taxon>Magnoliopsida</taxon>
        <taxon>Liliopsida</taxon>
        <taxon>Zingiberales</taxon>
        <taxon>Heliconiaceae</taxon>
        <taxon>Heliconia</taxon>
    </lineage>
</organism>
<dbReference type="PANTHER" id="PTHR47429">
    <property type="entry name" value="PROTEIN TWIN LOV 1"/>
    <property type="match status" value="1"/>
</dbReference>
<dbReference type="PANTHER" id="PTHR47429:SF2">
    <property type="entry name" value="PROTEIN TWIN LOV 1"/>
    <property type="match status" value="1"/>
</dbReference>
<evidence type="ECO:0000313" key="9">
    <source>
        <dbReference type="EMBL" id="AML79281.1"/>
    </source>
</evidence>
<dbReference type="GO" id="GO:0005634">
    <property type="term" value="C:nucleus"/>
    <property type="evidence" value="ECO:0007669"/>
    <property type="project" value="TreeGrafter"/>
</dbReference>
<keyword evidence="6" id="KW-0675">Receptor</keyword>
<evidence type="ECO:0000259" key="8">
    <source>
        <dbReference type="PROSITE" id="PS50113"/>
    </source>
</evidence>
<dbReference type="Pfam" id="PF13426">
    <property type="entry name" value="PAS_9"/>
    <property type="match status" value="2"/>
</dbReference>
<evidence type="ECO:0000256" key="1">
    <source>
        <dbReference type="ARBA" id="ARBA00022543"/>
    </source>
</evidence>
<reference evidence="9" key="1">
    <citation type="journal article" date="2016" name="Proc. Natl. Acad. Sci. U.S.A.">
        <title>Functional and topological diversity of LOV domain photoreceptors.</title>
        <authorList>
            <person name="Glantz S.T."/>
            <person name="Carpenter E.J."/>
            <person name="Melkonian M."/>
            <person name="Gardner K.H."/>
            <person name="Boyden E.S."/>
            <person name="Wong G.K."/>
            <person name="Chow B.Y."/>
        </authorList>
    </citation>
    <scope>NUCLEOTIDE SEQUENCE</scope>
    <source>
        <strain evidence="9">XHHU_2028510</strain>
    </source>
</reference>
<dbReference type="FunFam" id="3.30.450.20:FF:000211">
    <property type="entry name" value="Protein TWIN LOV 1"/>
    <property type="match status" value="1"/>
</dbReference>
<dbReference type="SMART" id="SM00091">
    <property type="entry name" value="PAS"/>
    <property type="match status" value="2"/>
</dbReference>
<feature type="domain" description="PAC" evidence="8">
    <location>
        <begin position="345"/>
        <end position="399"/>
    </location>
</feature>
<proteinExistence type="evidence at transcript level"/>
<evidence type="ECO:0000256" key="3">
    <source>
        <dbReference type="ARBA" id="ARBA00022630"/>
    </source>
</evidence>
<accession>A0A126X3L3</accession>
<dbReference type="SMART" id="SM00086">
    <property type="entry name" value="PAC"/>
    <property type="match status" value="2"/>
</dbReference>
<dbReference type="GO" id="GO:0009637">
    <property type="term" value="P:response to blue light"/>
    <property type="evidence" value="ECO:0007669"/>
    <property type="project" value="UniProtKB-ARBA"/>
</dbReference>
<evidence type="ECO:0000256" key="2">
    <source>
        <dbReference type="ARBA" id="ARBA00022606"/>
    </source>
</evidence>
<name>A0A126X3L3_9LILI</name>
<evidence type="ECO:0000256" key="6">
    <source>
        <dbReference type="ARBA" id="ARBA00023170"/>
    </source>
</evidence>
<protein>
    <submittedName>
        <fullName evidence="9">Putative LOV domain-containing protein</fullName>
    </submittedName>
</protein>
<sequence>MVALTIRSIGRRAESASPSPEAAAAAAAAAGEAMATCQRGLIEQSLAARYSDWIAEALDEIQACFLITDPGIAGHPIVFASRGFLAMSGYSREEVLGRNGRIFQGPATDRRSVMEIREAIREERMLQISLLNYRKDGAPHWILFRLCPVFGVEDGRVAHFVAVQVPIPKRSRCSRSSAEARHGGASGRLFGACRNELRSDYDLGCHHAADLFIDADNRGLEAEESREASEQEKERASDATNSILSTLAHYSKLTGKVVSGKRCSVAGISPFSSSLTISLGRIKQSFVLTDPHLPDMPIVYASDEFLGLTGYSKHEVLGRNCGFLNGPDTDVEVLHQIRQSIQGEHACTVRLLNYRKDGSSFWNLLHMSPVRNASGKIAFYVNVQSDENAKSDGLGLSPEMRQLGVVGAVKVAVRSLSICAGPSRPSS</sequence>
<evidence type="ECO:0000256" key="4">
    <source>
        <dbReference type="ARBA" id="ARBA00022643"/>
    </source>
</evidence>
<dbReference type="InterPro" id="IPR035965">
    <property type="entry name" value="PAS-like_dom_sf"/>
</dbReference>
<dbReference type="InterPro" id="IPR000700">
    <property type="entry name" value="PAS-assoc_C"/>
</dbReference>
<dbReference type="Gene3D" id="3.30.450.20">
    <property type="entry name" value="PAS domain"/>
    <property type="match status" value="2"/>
</dbReference>
<feature type="domain" description="PAS" evidence="7">
    <location>
        <begin position="298"/>
        <end position="344"/>
    </location>
</feature>
<evidence type="ECO:0000259" key="7">
    <source>
        <dbReference type="PROSITE" id="PS50112"/>
    </source>
</evidence>
<keyword evidence="2" id="KW-0716">Sensory transduction</keyword>
<evidence type="ECO:0000256" key="5">
    <source>
        <dbReference type="ARBA" id="ARBA00022991"/>
    </source>
</evidence>
<keyword evidence="4" id="KW-0288">FMN</keyword>
<dbReference type="NCBIfam" id="TIGR00229">
    <property type="entry name" value="sensory_box"/>
    <property type="match status" value="2"/>
</dbReference>
<feature type="domain" description="PAS" evidence="7">
    <location>
        <begin position="77"/>
        <end position="123"/>
    </location>
</feature>
<keyword evidence="5" id="KW-0157">Chromophore</keyword>